<dbReference type="PANTHER" id="PTHR43442:SF3">
    <property type="entry name" value="GLUCONOKINASE-RELATED"/>
    <property type="match status" value="1"/>
</dbReference>
<comment type="pathway">
    <text evidence="1">Carbohydrate acid metabolism.</text>
</comment>
<dbReference type="GO" id="GO:0005524">
    <property type="term" value="F:ATP binding"/>
    <property type="evidence" value="ECO:0007669"/>
    <property type="project" value="UniProtKB-KW"/>
</dbReference>
<dbReference type="EMBL" id="DSRU01000159">
    <property type="protein sequence ID" value="HFM98249.1"/>
    <property type="molecule type" value="Genomic_DNA"/>
</dbReference>
<evidence type="ECO:0000256" key="1">
    <source>
        <dbReference type="ARBA" id="ARBA00004761"/>
    </source>
</evidence>
<accession>A0A7C3KD97</accession>
<dbReference type="InterPro" id="IPR027417">
    <property type="entry name" value="P-loop_NTPase"/>
</dbReference>
<dbReference type="Pfam" id="PF01202">
    <property type="entry name" value="SKI"/>
    <property type="match status" value="1"/>
</dbReference>
<reference evidence="11" key="1">
    <citation type="journal article" date="2020" name="mSystems">
        <title>Genome- and Community-Level Interaction Insights into Carbon Utilization and Element Cycling Functions of Hydrothermarchaeota in Hydrothermal Sediment.</title>
        <authorList>
            <person name="Zhou Z."/>
            <person name="Liu Y."/>
            <person name="Xu W."/>
            <person name="Pan J."/>
            <person name="Luo Z.H."/>
            <person name="Li M."/>
        </authorList>
    </citation>
    <scope>NUCLEOTIDE SEQUENCE [LARGE SCALE GENOMIC DNA]</scope>
    <source>
        <strain evidence="11">SpSt-418</strain>
    </source>
</reference>
<dbReference type="GO" id="GO:0019521">
    <property type="term" value="P:D-gluconate metabolic process"/>
    <property type="evidence" value="ECO:0007669"/>
    <property type="project" value="UniProtKB-KW"/>
</dbReference>
<evidence type="ECO:0000313" key="11">
    <source>
        <dbReference type="EMBL" id="HFM98249.1"/>
    </source>
</evidence>
<keyword evidence="4 10" id="KW-0808">Transferase</keyword>
<keyword evidence="8" id="KW-0311">Gluconate utilization</keyword>
<evidence type="ECO:0000256" key="10">
    <source>
        <dbReference type="RuleBase" id="RU363066"/>
    </source>
</evidence>
<gene>
    <name evidence="11" type="ORF">ENR64_10930</name>
</gene>
<evidence type="ECO:0000256" key="4">
    <source>
        <dbReference type="ARBA" id="ARBA00022679"/>
    </source>
</evidence>
<evidence type="ECO:0000256" key="8">
    <source>
        <dbReference type="ARBA" id="ARBA00023064"/>
    </source>
</evidence>
<dbReference type="EC" id="2.7.1.12" evidence="3 10"/>
<name>A0A7C3KD97_9CYAN</name>
<keyword evidence="7 10" id="KW-0067">ATP-binding</keyword>
<keyword evidence="5 10" id="KW-0547">Nucleotide-binding</keyword>
<dbReference type="CDD" id="cd02021">
    <property type="entry name" value="GntK"/>
    <property type="match status" value="1"/>
</dbReference>
<evidence type="ECO:0000256" key="6">
    <source>
        <dbReference type="ARBA" id="ARBA00022777"/>
    </source>
</evidence>
<dbReference type="InterPro" id="IPR006001">
    <property type="entry name" value="Therm_gnt_kin"/>
</dbReference>
<keyword evidence="6 10" id="KW-0418">Kinase</keyword>
<sequence length="156" mass="17611">MGVAGSGKSTIAHKLADTLSWQYIDADDFHPLENIEKMRQGVPLTDCDRLPWLSLLQHMIETWLKSQQNVVLACSALKASYRQMLHVGQAGVQLVYLKGSNELLAERIQQRHNHFMKLELLKSQLDVLEEPTTGIAIEISQTPEAIVQQVRQALRV</sequence>
<dbReference type="GO" id="GO:0005737">
    <property type="term" value="C:cytoplasm"/>
    <property type="evidence" value="ECO:0007669"/>
    <property type="project" value="TreeGrafter"/>
</dbReference>
<dbReference type="Gene3D" id="3.40.50.300">
    <property type="entry name" value="P-loop containing nucleotide triphosphate hydrolases"/>
    <property type="match status" value="1"/>
</dbReference>
<evidence type="ECO:0000256" key="7">
    <source>
        <dbReference type="ARBA" id="ARBA00022840"/>
    </source>
</evidence>
<protein>
    <recommendedName>
        <fullName evidence="3 10">Gluconokinase</fullName>
        <ecNumber evidence="3 10">2.7.1.12</ecNumber>
    </recommendedName>
</protein>
<evidence type="ECO:0000256" key="3">
    <source>
        <dbReference type="ARBA" id="ARBA00012054"/>
    </source>
</evidence>
<dbReference type="GO" id="GO:0046316">
    <property type="term" value="F:gluconokinase activity"/>
    <property type="evidence" value="ECO:0007669"/>
    <property type="project" value="UniProtKB-EC"/>
</dbReference>
<organism evidence="11">
    <name type="scientific">Oscillatoriales cyanobacterium SpSt-418</name>
    <dbReference type="NCBI Taxonomy" id="2282169"/>
    <lineage>
        <taxon>Bacteria</taxon>
        <taxon>Bacillati</taxon>
        <taxon>Cyanobacteriota</taxon>
        <taxon>Cyanophyceae</taxon>
        <taxon>Oscillatoriophycideae</taxon>
        <taxon>Oscillatoriales</taxon>
    </lineage>
</organism>
<dbReference type="InterPro" id="IPR031322">
    <property type="entry name" value="Shikimate/glucono_kinase"/>
</dbReference>
<comment type="caution">
    <text evidence="11">The sequence shown here is derived from an EMBL/GenBank/DDBJ whole genome shotgun (WGS) entry which is preliminary data.</text>
</comment>
<dbReference type="NCBIfam" id="TIGR01313">
    <property type="entry name" value="therm_gnt_kin"/>
    <property type="match status" value="1"/>
</dbReference>
<evidence type="ECO:0000256" key="2">
    <source>
        <dbReference type="ARBA" id="ARBA00008420"/>
    </source>
</evidence>
<dbReference type="PANTHER" id="PTHR43442">
    <property type="entry name" value="GLUCONOKINASE-RELATED"/>
    <property type="match status" value="1"/>
</dbReference>
<proteinExistence type="inferred from homology"/>
<comment type="similarity">
    <text evidence="2 10">Belongs to the gluconokinase GntK/GntV family.</text>
</comment>
<evidence type="ECO:0000256" key="5">
    <source>
        <dbReference type="ARBA" id="ARBA00022741"/>
    </source>
</evidence>
<evidence type="ECO:0000256" key="9">
    <source>
        <dbReference type="ARBA" id="ARBA00048090"/>
    </source>
</evidence>
<dbReference type="AlphaFoldDB" id="A0A7C3KD97"/>
<dbReference type="SUPFAM" id="SSF52540">
    <property type="entry name" value="P-loop containing nucleoside triphosphate hydrolases"/>
    <property type="match status" value="1"/>
</dbReference>
<comment type="catalytic activity">
    <reaction evidence="9 10">
        <text>D-gluconate + ATP = 6-phospho-D-gluconate + ADP + H(+)</text>
        <dbReference type="Rhea" id="RHEA:19433"/>
        <dbReference type="ChEBI" id="CHEBI:15378"/>
        <dbReference type="ChEBI" id="CHEBI:18391"/>
        <dbReference type="ChEBI" id="CHEBI:30616"/>
        <dbReference type="ChEBI" id="CHEBI:58759"/>
        <dbReference type="ChEBI" id="CHEBI:456216"/>
        <dbReference type="EC" id="2.7.1.12"/>
    </reaction>
</comment>
<dbReference type="FunFam" id="3.40.50.300:FF:000522">
    <property type="entry name" value="Gluconokinase"/>
    <property type="match status" value="1"/>
</dbReference>